<dbReference type="InterPro" id="IPR000073">
    <property type="entry name" value="AB_hydrolase_1"/>
</dbReference>
<evidence type="ECO:0000313" key="6">
    <source>
        <dbReference type="Proteomes" id="UP000682713"/>
    </source>
</evidence>
<dbReference type="GO" id="GO:0016020">
    <property type="term" value="C:membrane"/>
    <property type="evidence" value="ECO:0007669"/>
    <property type="project" value="TreeGrafter"/>
</dbReference>
<protein>
    <submittedName>
        <fullName evidence="5">Alpha/beta fold hydrolase</fullName>
    </submittedName>
</protein>
<dbReference type="AlphaFoldDB" id="A0A942YME0"/>
<keyword evidence="2 5" id="KW-0378">Hydrolase</keyword>
<dbReference type="PANTHER" id="PTHR43798:SF33">
    <property type="entry name" value="HYDROLASE, PUTATIVE (AFU_ORTHOLOGUE AFUA_2G14860)-RELATED"/>
    <property type="match status" value="1"/>
</dbReference>
<dbReference type="InterPro" id="IPR050266">
    <property type="entry name" value="AB_hydrolase_sf"/>
</dbReference>
<keyword evidence="3" id="KW-1133">Transmembrane helix</keyword>
<dbReference type="SUPFAM" id="SSF53474">
    <property type="entry name" value="alpha/beta-Hydrolases"/>
    <property type="match status" value="1"/>
</dbReference>
<evidence type="ECO:0000256" key="1">
    <source>
        <dbReference type="ARBA" id="ARBA00010088"/>
    </source>
</evidence>
<evidence type="ECO:0000259" key="4">
    <source>
        <dbReference type="Pfam" id="PF00561"/>
    </source>
</evidence>
<dbReference type="RefSeq" id="WP_213109931.1">
    <property type="nucleotide sequence ID" value="NZ_JAGYPJ010000001.1"/>
</dbReference>
<proteinExistence type="inferred from homology"/>
<feature type="domain" description="AB hydrolase-1" evidence="4">
    <location>
        <begin position="40"/>
        <end position="136"/>
    </location>
</feature>
<keyword evidence="6" id="KW-1185">Reference proteome</keyword>
<name>A0A942YME0_9BACI</name>
<dbReference type="InterPro" id="IPR029058">
    <property type="entry name" value="AB_hydrolase_fold"/>
</dbReference>
<dbReference type="PRINTS" id="PR00793">
    <property type="entry name" value="PROAMNOPTASE"/>
</dbReference>
<accession>A0A942YME0</accession>
<dbReference type="PANTHER" id="PTHR43798">
    <property type="entry name" value="MONOACYLGLYCEROL LIPASE"/>
    <property type="match status" value="1"/>
</dbReference>
<evidence type="ECO:0000256" key="2">
    <source>
        <dbReference type="ARBA" id="ARBA00022801"/>
    </source>
</evidence>
<dbReference type="Pfam" id="PF00561">
    <property type="entry name" value="Abhydrolase_1"/>
    <property type="match status" value="1"/>
</dbReference>
<gene>
    <name evidence="5" type="ORF">KHA93_06155</name>
</gene>
<feature type="transmembrane region" description="Helical" evidence="3">
    <location>
        <begin position="116"/>
        <end position="132"/>
    </location>
</feature>
<dbReference type="Proteomes" id="UP000682713">
    <property type="component" value="Unassembled WGS sequence"/>
</dbReference>
<comment type="caution">
    <text evidence="5">The sequence shown here is derived from an EMBL/GenBank/DDBJ whole genome shotgun (WGS) entry which is preliminary data.</text>
</comment>
<dbReference type="InterPro" id="IPR002410">
    <property type="entry name" value="Peptidase_S33"/>
</dbReference>
<evidence type="ECO:0000256" key="3">
    <source>
        <dbReference type="SAM" id="Phobius"/>
    </source>
</evidence>
<evidence type="ECO:0000313" key="5">
    <source>
        <dbReference type="EMBL" id="MBS4199236.1"/>
    </source>
</evidence>
<dbReference type="GO" id="GO:0006508">
    <property type="term" value="P:proteolysis"/>
    <property type="evidence" value="ECO:0007669"/>
    <property type="project" value="InterPro"/>
</dbReference>
<organism evidence="5 6">
    <name type="scientific">Lederbergia citrisecunda</name>
    <dbReference type="NCBI Taxonomy" id="2833583"/>
    <lineage>
        <taxon>Bacteria</taxon>
        <taxon>Bacillati</taxon>
        <taxon>Bacillota</taxon>
        <taxon>Bacilli</taxon>
        <taxon>Bacillales</taxon>
        <taxon>Bacillaceae</taxon>
        <taxon>Lederbergia</taxon>
    </lineage>
</organism>
<sequence length="326" mass="38316">MLTRKAQKIDKENAISELFPLTIGNHKQWIYIRGENEKKPVLLMIHGGPGAAQIGFIRKFQQEFEKYFVVVNWDQRGSGLSYNKKIPPETMTIARFVDDAIELTNYLRKRFKQEKIYLIGHSWGTIIGLLAVNKEPFLFYRYFGVAQLIDYIEGEQLSYKYVLENAKQENNKKAIKKLSEIGMPPWSKLKHDKVHQKYLEVFRGGISHDGKLITKMFKEMLISVEYSFADMINHLKGQFFSLKMLQDEMKTVNLSNVVHDVKIPIYFCMGRHDLTIPFEPTLTFFNDVVATEKHWIWFEQSAHSPMFEEEEKFLELILNETQKDRC</sequence>
<dbReference type="Gene3D" id="3.40.50.1820">
    <property type="entry name" value="alpha/beta hydrolase"/>
    <property type="match status" value="1"/>
</dbReference>
<dbReference type="GO" id="GO:0004177">
    <property type="term" value="F:aminopeptidase activity"/>
    <property type="evidence" value="ECO:0007669"/>
    <property type="project" value="UniProtKB-EC"/>
</dbReference>
<keyword evidence="3" id="KW-0472">Membrane</keyword>
<dbReference type="EMBL" id="JAGYPJ010000001">
    <property type="protein sequence ID" value="MBS4199236.1"/>
    <property type="molecule type" value="Genomic_DNA"/>
</dbReference>
<keyword evidence="3" id="KW-0812">Transmembrane</keyword>
<reference evidence="5 6" key="1">
    <citation type="submission" date="2021-05" db="EMBL/GenBank/DDBJ databases">
        <title>Novel Bacillus species.</title>
        <authorList>
            <person name="Liu G."/>
        </authorList>
    </citation>
    <scope>NUCLEOTIDE SEQUENCE [LARGE SCALE GENOMIC DNA]</scope>
    <source>
        <strain evidence="5 6">FJAT-49732</strain>
    </source>
</reference>
<comment type="similarity">
    <text evidence="1">Belongs to the peptidase S33 family.</text>
</comment>